<dbReference type="Pfam" id="PF20584">
    <property type="entry name" value="DUF6787"/>
    <property type="match status" value="1"/>
</dbReference>
<dbReference type="InterPro" id="IPR046714">
    <property type="entry name" value="DUF6787"/>
</dbReference>
<organism evidence="3 4">
    <name type="scientific">Aureibacter tunicatorum</name>
    <dbReference type="NCBI Taxonomy" id="866807"/>
    <lineage>
        <taxon>Bacteria</taxon>
        <taxon>Pseudomonadati</taxon>
        <taxon>Bacteroidota</taxon>
        <taxon>Cytophagia</taxon>
        <taxon>Cytophagales</taxon>
        <taxon>Persicobacteraceae</taxon>
        <taxon>Aureibacter</taxon>
    </lineage>
</organism>
<dbReference type="Proteomes" id="UP001185092">
    <property type="component" value="Unassembled WGS sequence"/>
</dbReference>
<accession>A0AAE3XI20</accession>
<feature type="transmembrane region" description="Helical" evidence="1">
    <location>
        <begin position="67"/>
        <end position="96"/>
    </location>
</feature>
<keyword evidence="1" id="KW-0812">Transmembrane</keyword>
<protein>
    <recommendedName>
        <fullName evidence="2">DUF6787 domain-containing protein</fullName>
    </recommendedName>
</protein>
<proteinExistence type="predicted"/>
<keyword evidence="1" id="KW-0472">Membrane</keyword>
<name>A0AAE3XI20_9BACT</name>
<evidence type="ECO:0000313" key="3">
    <source>
        <dbReference type="EMBL" id="MDR6237228.1"/>
    </source>
</evidence>
<feature type="domain" description="DUF6787" evidence="2">
    <location>
        <begin position="33"/>
        <end position="110"/>
    </location>
</feature>
<sequence>MENNQTKTVPAKNIMYKLKDKWGVDSLWQVLAILAVFTLTGSTVVYLRKGLFFMLGYTEETAMWLKVVTYVLFIFPSYQLLILVYGFLFGQFDFFWEKEKKMFSRIKSLFVRKK</sequence>
<keyword evidence="1" id="KW-1133">Transmembrane helix</keyword>
<evidence type="ECO:0000259" key="2">
    <source>
        <dbReference type="Pfam" id="PF20584"/>
    </source>
</evidence>
<comment type="caution">
    <text evidence="3">The sequence shown here is derived from an EMBL/GenBank/DDBJ whole genome shotgun (WGS) entry which is preliminary data.</text>
</comment>
<evidence type="ECO:0000313" key="4">
    <source>
        <dbReference type="Proteomes" id="UP001185092"/>
    </source>
</evidence>
<gene>
    <name evidence="3" type="ORF">HNQ88_000204</name>
</gene>
<dbReference type="RefSeq" id="WP_309936675.1">
    <property type="nucleotide sequence ID" value="NZ_AP025305.1"/>
</dbReference>
<dbReference type="AlphaFoldDB" id="A0AAE3XI20"/>
<keyword evidence="4" id="KW-1185">Reference proteome</keyword>
<dbReference type="EMBL" id="JAVDQD010000001">
    <property type="protein sequence ID" value="MDR6237228.1"/>
    <property type="molecule type" value="Genomic_DNA"/>
</dbReference>
<evidence type="ECO:0000256" key="1">
    <source>
        <dbReference type="SAM" id="Phobius"/>
    </source>
</evidence>
<reference evidence="3" key="1">
    <citation type="submission" date="2023-07" db="EMBL/GenBank/DDBJ databases">
        <title>Genomic Encyclopedia of Type Strains, Phase IV (KMG-IV): sequencing the most valuable type-strain genomes for metagenomic binning, comparative biology and taxonomic classification.</title>
        <authorList>
            <person name="Goeker M."/>
        </authorList>
    </citation>
    <scope>NUCLEOTIDE SEQUENCE</scope>
    <source>
        <strain evidence="3">DSM 26174</strain>
    </source>
</reference>
<feature type="transmembrane region" description="Helical" evidence="1">
    <location>
        <begin position="27"/>
        <end position="47"/>
    </location>
</feature>